<sequence length="2327" mass="262022">MPKEDVIVRESKNRSATDVDLNILIKFINKFDGNREKLSAFLNNCRNAVELATQNQQDILLKYIVSQLEGRAETACCVKEFENWHQLEEFLKSQFGDKKHYAALLSDLQECRQLGNETVNQFALRIESCLSKLLSEINITIPTKKKDELAGRVAAMKDLALHTFVVGLNPRLSTVVRCRDPESLNDAINFATSEEKIINALTRRNTNYAQTPNTQNQARFRPSHSSYPPNRSALQYGTNNNTTSAAFRPSNPIVCRYCKAPGHTIEGCRKREYNNRKFGNNQNSSYNRTNPTTSFQNRNQPIHAIASYEDYGVTQQGNQPQNEDHILISKSKVTQQGNQPQNEDHILISKSKVTQQGNQPQNEDHILISKSKVTQQGNQPQNEDHAPISKSKVTQQGSQTHSGSNVNKSISKSSVPHNPNSNNGAINSQQRTYASIVSGTLKYMPAISPLTRSMVDTPNTTPEIKNNIYNKIHNVTSNPSEKYLPFVEVQTSVSTKLLKLLVDSGASISLIKKSSIQNMPEIDEHTITFSGIGTADKPMRSFGRIPIEFNSLKYRFHIIDNINFPYDGIIGNDFLSDNYSNIDFKNESLTISQVELVLKFNEPIYTIAPRTETIIECSVLNPEIGEGLMVDQNPVDSILIANCIVKKTTRSWIESTFQKRECKCFVASAKDEHVCWCGLSKTAHGANIPIGPVGEAWVPIKHTQPSPTDAYGTVEFQGGPHPTKAQYVRLSHDTRPELIVQLLTREWALERPKLLITIQGGKANFDLQPKLKKVLRKGLLKAAKTTGAWIFTGGTNTGVTRQVGDALQLERSQRAGRVVSIGIAPWGIVEGANELIGRGRDVPYHAMASPRSKLAVLNNRHAYFLLVDNGSVGRYGAEIVLRRKLEKYIAAQKLHPYTHSSTPVVCLVIEGGTNTVRAVLEYVTDTPPVPVVVCDGSGRAADLIAFVHKYASETGEQTVLESMRDYLISTIQKTFEVGLQQAECLYSELLQCTRKKNLITVFRIQERAEGGEVQELDQVILTALFRAQHLSPSEQLSLALTWNRVDIARSEIFVYGQEWPRGALDEAMMQALEHDRLDFVKLLLENGVSMRKFLTIPRLEELYNTKSGPSNTLQYILRDVRPHLPRGYVYTLHDIGLVINKLMGGAYRCYYTRRKFRPIYAKVMNKSVNVHRNSASFTRHNAGGLSLITGFMPVTTEMALFDYPFNELLMWAVLTKRHQMALLMWTHGEEALAKSLVACKLYKAMAHEAAEDDMETEVYEELRHYGKEFETKALELLDYCYRQDDDQAQQLLTCELQNWSGQTCLSLAVAANHRALLAHPCSQIILADLWMGGLRTRKNTNLKVILSLLCPLYILQLEFKSKEELQLMPQTEEEHLENESLEDDRSTKDPNDAEALIGSGAECETRVDQNGKVGKIGWELSYRELPEYHAPEDKRMRPLRLRKKIYEFFTAPITKFWADSIAYILFLLMFTYTVLVKMSHTPSWPEIYSICYIITFLCEKVREIITSEPVAIRHKFSVWAWNMWNTYDAGFIIFFLVGLTLRLRPSSMDVGRVIYCVDIIYWYLRILNILGVNKYLGPLVTMMGKMVKNMIYFVVLLLVVLMSFGVARQAILYPDKEASWYLIREIFFQPYFMLYGEVFAPDIDPPCGMDVGDSKCVTGRWITPIAMTIYLLVANILLINLLIAVFNNIFNEVNEVSHQVWMFQRFTVVMEYEQKPVLPPPLITFCHIYATCKWVTRNVSHKRFQYDNGLKLFLEKEDMERLYDFEEECVEGYFREQEIKLSNSLEERVRNTTDRVEHITTKMEDLNQKANCQIQSVQSVEFRLRKLEDVAEQTMNHLAVIHRFMATHPSLVNRGSTDTLGPPPPTFQACGARLRTASDRSEVLSDSDTGAARFIVRPVQEEDEVSQPSHDELPQSGPEVVAEKEPEPDSISTSSGASVAGPEVTVVKPTVITPARQRSSDSNRTEPSDDKKVPSSNDDAFLPEVREIPPDNNSLRPRTTSAGTRRTANARRRSEGGNDCGMGGPHSSHHLAPRRQHSQTHSEPDNSAVDAGSVHNSLTGRQSGWEANGATGAPSTRSRVGGAPRSLLLAMHEYTSITDELETVYGLFSPPHTPRTPIATRLLSPARPTSPSVRRRHASEMSNPEFALFMEKEHLRGAEEDDYNIMENLIQRRLEMESVLGRFEEEEAGGEGEVSGISISVCVNTSGEETRQQPPATTTLLTVTDRRLPHQRHSLRRASAIDTRDLPSPLQPLLGEDGCGDVLLPVPRQPSGDTNASSDLSLSHMVSENLPPRPSIVLDSSQLPRQRSAEQPQQPQPPGPSRPETMC</sequence>
<evidence type="ECO:0000313" key="13">
    <source>
        <dbReference type="Proteomes" id="UP001152562"/>
    </source>
</evidence>
<dbReference type="PROSITE" id="PS50175">
    <property type="entry name" value="ASP_PROT_RETROV"/>
    <property type="match status" value="1"/>
</dbReference>
<comment type="caution">
    <text evidence="12">The sequence shown here is derived from an EMBL/GenBank/DDBJ whole genome shotgun (WGS) entry which is preliminary data.</text>
</comment>
<feature type="compositionally biased region" description="Polar residues" evidence="9">
    <location>
        <begin position="391"/>
        <end position="401"/>
    </location>
</feature>
<gene>
    <name evidence="12" type="ORF">PIBRA_LOCUS7019</name>
</gene>
<name>A0A9P0TN65_PIEBR</name>
<evidence type="ECO:0000313" key="12">
    <source>
        <dbReference type="EMBL" id="CAH4030362.1"/>
    </source>
</evidence>
<evidence type="ECO:0000256" key="4">
    <source>
        <dbReference type="ARBA" id="ARBA00022801"/>
    </source>
</evidence>
<accession>A0A9P0TN65</accession>
<evidence type="ECO:0000256" key="1">
    <source>
        <dbReference type="ARBA" id="ARBA00004141"/>
    </source>
</evidence>
<keyword evidence="2" id="KW-0813">Transport</keyword>
<dbReference type="PROSITE" id="PS00141">
    <property type="entry name" value="ASP_PROTEASE"/>
    <property type="match status" value="1"/>
</dbReference>
<evidence type="ECO:0000259" key="11">
    <source>
        <dbReference type="PROSITE" id="PS50175"/>
    </source>
</evidence>
<dbReference type="Proteomes" id="UP001152562">
    <property type="component" value="Unassembled WGS sequence"/>
</dbReference>
<dbReference type="Pfam" id="PF00520">
    <property type="entry name" value="Ion_trans"/>
    <property type="match status" value="1"/>
</dbReference>
<feature type="region of interest" description="Disordered" evidence="9">
    <location>
        <begin position="2116"/>
        <end position="2139"/>
    </location>
</feature>
<feature type="region of interest" description="Disordered" evidence="9">
    <location>
        <begin position="1370"/>
        <end position="1394"/>
    </location>
</feature>
<dbReference type="InterPro" id="IPR005821">
    <property type="entry name" value="Ion_trans_dom"/>
</dbReference>
<feature type="transmembrane region" description="Helical" evidence="10">
    <location>
        <begin position="1669"/>
        <end position="1690"/>
    </location>
</feature>
<dbReference type="EMBL" id="CALOZG010000010">
    <property type="protein sequence ID" value="CAH4030362.1"/>
    <property type="molecule type" value="Genomic_DNA"/>
</dbReference>
<evidence type="ECO:0000256" key="8">
    <source>
        <dbReference type="ARBA" id="ARBA00023303"/>
    </source>
</evidence>
<dbReference type="Gene3D" id="1.20.5.1010">
    <property type="entry name" value="TRPM, tetramerisation domain"/>
    <property type="match status" value="1"/>
</dbReference>
<dbReference type="Pfam" id="PF16519">
    <property type="entry name" value="TRPM_tetra"/>
    <property type="match status" value="1"/>
</dbReference>
<dbReference type="Pfam" id="PF00077">
    <property type="entry name" value="RVP"/>
    <property type="match status" value="1"/>
</dbReference>
<dbReference type="Pfam" id="PF03732">
    <property type="entry name" value="Retrotrans_gag"/>
    <property type="match status" value="1"/>
</dbReference>
<evidence type="ECO:0000256" key="2">
    <source>
        <dbReference type="ARBA" id="ARBA00022448"/>
    </source>
</evidence>
<feature type="compositionally biased region" description="Low complexity" evidence="9">
    <location>
        <begin position="1996"/>
        <end position="2007"/>
    </location>
</feature>
<evidence type="ECO:0000256" key="10">
    <source>
        <dbReference type="SAM" id="Phobius"/>
    </source>
</evidence>
<evidence type="ECO:0000256" key="5">
    <source>
        <dbReference type="ARBA" id="ARBA00022989"/>
    </source>
</evidence>
<dbReference type="PANTHER" id="PTHR13800:SF1">
    <property type="entry name" value="TRANSIENT RECEPTOR POTENTIAL CATION CHANNEL TRPM"/>
    <property type="match status" value="1"/>
</dbReference>
<dbReference type="InterPro" id="IPR005162">
    <property type="entry name" value="Retrotrans_gag_dom"/>
</dbReference>
<feature type="transmembrane region" description="Helical" evidence="10">
    <location>
        <begin position="1445"/>
        <end position="1475"/>
    </location>
</feature>
<dbReference type="InterPro" id="IPR032415">
    <property type="entry name" value="TRPM_tetra"/>
</dbReference>
<keyword evidence="4" id="KW-0378">Hydrolase</keyword>
<feature type="domain" description="Peptidase A2" evidence="11">
    <location>
        <begin position="498"/>
        <end position="533"/>
    </location>
</feature>
<evidence type="ECO:0000256" key="3">
    <source>
        <dbReference type="ARBA" id="ARBA00022692"/>
    </source>
</evidence>
<feature type="compositionally biased region" description="Polar residues" evidence="9">
    <location>
        <begin position="277"/>
        <end position="296"/>
    </location>
</feature>
<evidence type="ECO:0000256" key="9">
    <source>
        <dbReference type="SAM" id="MobiDB-lite"/>
    </source>
</evidence>
<protein>
    <recommendedName>
        <fullName evidence="11">Peptidase A2 domain-containing protein</fullName>
    </recommendedName>
</protein>
<dbReference type="InterPro" id="IPR001995">
    <property type="entry name" value="Peptidase_A2_cat"/>
</dbReference>
<feature type="compositionally biased region" description="Basic and acidic residues" evidence="9">
    <location>
        <begin position="1958"/>
        <end position="1973"/>
    </location>
</feature>
<dbReference type="Pfam" id="PF25508">
    <property type="entry name" value="TRPM2"/>
    <property type="match status" value="1"/>
</dbReference>
<dbReference type="InterPro" id="IPR018061">
    <property type="entry name" value="Retropepsins"/>
</dbReference>
<dbReference type="GO" id="GO:0005886">
    <property type="term" value="C:plasma membrane"/>
    <property type="evidence" value="ECO:0007669"/>
    <property type="project" value="TreeGrafter"/>
</dbReference>
<feature type="region of interest" description="Disordered" evidence="9">
    <location>
        <begin position="275"/>
        <end position="296"/>
    </location>
</feature>
<dbReference type="Gene3D" id="2.40.70.10">
    <property type="entry name" value="Acid Proteases"/>
    <property type="match status" value="1"/>
</dbReference>
<feature type="region of interest" description="Disordered" evidence="9">
    <location>
        <begin position="373"/>
        <end position="429"/>
    </location>
</feature>
<feature type="compositionally biased region" description="Polar residues" evidence="9">
    <location>
        <begin position="2271"/>
        <end position="2286"/>
    </location>
</feature>
<keyword evidence="7 10" id="KW-0472">Membrane</keyword>
<reference evidence="12" key="1">
    <citation type="submission" date="2022-05" db="EMBL/GenBank/DDBJ databases">
        <authorList>
            <person name="Okamura Y."/>
        </authorList>
    </citation>
    <scope>NUCLEOTIDE SEQUENCE</scope>
</reference>
<dbReference type="InterPro" id="IPR037162">
    <property type="entry name" value="TRPM_tetra_sf"/>
</dbReference>
<feature type="compositionally biased region" description="Low complexity" evidence="9">
    <location>
        <begin position="402"/>
        <end position="415"/>
    </location>
</feature>
<feature type="region of interest" description="Disordered" evidence="9">
    <location>
        <begin position="1898"/>
        <end position="2081"/>
    </location>
</feature>
<feature type="compositionally biased region" description="Polar residues" evidence="9">
    <location>
        <begin position="416"/>
        <end position="429"/>
    </location>
</feature>
<dbReference type="InterPro" id="IPR050927">
    <property type="entry name" value="TRPM"/>
</dbReference>
<dbReference type="InterPro" id="IPR057366">
    <property type="entry name" value="TRPM-like"/>
</dbReference>
<dbReference type="InterPro" id="IPR041491">
    <property type="entry name" value="TRPM_SLOG"/>
</dbReference>
<keyword evidence="8" id="KW-0407">Ion channel</keyword>
<comment type="subcellular location">
    <subcellularLocation>
        <location evidence="1">Membrane</location>
        <topology evidence="1">Multi-pass membrane protein</topology>
    </subcellularLocation>
</comment>
<dbReference type="SUPFAM" id="SSF50630">
    <property type="entry name" value="Acid proteases"/>
    <property type="match status" value="1"/>
</dbReference>
<evidence type="ECO:0000256" key="6">
    <source>
        <dbReference type="ARBA" id="ARBA00023065"/>
    </source>
</evidence>
<feature type="transmembrane region" description="Helical" evidence="10">
    <location>
        <begin position="1590"/>
        <end position="1607"/>
    </location>
</feature>
<dbReference type="Pfam" id="PF18139">
    <property type="entry name" value="LSDAT_euk"/>
    <property type="match status" value="1"/>
</dbReference>
<keyword evidence="6" id="KW-0406">Ion transport</keyword>
<dbReference type="PANTHER" id="PTHR13800">
    <property type="entry name" value="TRANSIENT RECEPTOR POTENTIAL CATION CHANNEL, SUBFAMILY M, MEMBER 6"/>
    <property type="match status" value="1"/>
</dbReference>
<proteinExistence type="predicted"/>
<dbReference type="InterPro" id="IPR001969">
    <property type="entry name" value="Aspartic_peptidase_AS"/>
</dbReference>
<dbReference type="GO" id="GO:0006508">
    <property type="term" value="P:proteolysis"/>
    <property type="evidence" value="ECO:0007669"/>
    <property type="project" value="InterPro"/>
</dbReference>
<dbReference type="GO" id="GO:0030001">
    <property type="term" value="P:metal ion transport"/>
    <property type="evidence" value="ECO:0007669"/>
    <property type="project" value="TreeGrafter"/>
</dbReference>
<dbReference type="CDD" id="cd00303">
    <property type="entry name" value="retropepsin_like"/>
    <property type="match status" value="1"/>
</dbReference>
<keyword evidence="5 10" id="KW-1133">Transmembrane helix</keyword>
<evidence type="ECO:0000256" key="7">
    <source>
        <dbReference type="ARBA" id="ARBA00023136"/>
    </source>
</evidence>
<keyword evidence="3 10" id="KW-0812">Transmembrane</keyword>
<feature type="region of interest" description="Disordered" evidence="9">
    <location>
        <begin position="2226"/>
        <end position="2327"/>
    </location>
</feature>
<dbReference type="GO" id="GO:0051262">
    <property type="term" value="P:protein tetramerization"/>
    <property type="evidence" value="ECO:0007669"/>
    <property type="project" value="InterPro"/>
</dbReference>
<feature type="compositionally biased region" description="Basic residues" evidence="9">
    <location>
        <begin position="2027"/>
        <end position="2038"/>
    </location>
</feature>
<dbReference type="InterPro" id="IPR021109">
    <property type="entry name" value="Peptidase_aspartic_dom_sf"/>
</dbReference>
<feature type="transmembrane region" description="Helical" evidence="10">
    <location>
        <begin position="1524"/>
        <end position="1541"/>
    </location>
</feature>
<organism evidence="12 13">
    <name type="scientific">Pieris brassicae</name>
    <name type="common">White butterfly</name>
    <name type="synonym">Large white butterfly</name>
    <dbReference type="NCBI Taxonomy" id="7116"/>
    <lineage>
        <taxon>Eukaryota</taxon>
        <taxon>Metazoa</taxon>
        <taxon>Ecdysozoa</taxon>
        <taxon>Arthropoda</taxon>
        <taxon>Hexapoda</taxon>
        <taxon>Insecta</taxon>
        <taxon>Pterygota</taxon>
        <taxon>Neoptera</taxon>
        <taxon>Endopterygota</taxon>
        <taxon>Lepidoptera</taxon>
        <taxon>Glossata</taxon>
        <taxon>Ditrysia</taxon>
        <taxon>Papilionoidea</taxon>
        <taxon>Pieridae</taxon>
        <taxon>Pierinae</taxon>
        <taxon>Pieris</taxon>
    </lineage>
</organism>
<dbReference type="GO" id="GO:0004190">
    <property type="term" value="F:aspartic-type endopeptidase activity"/>
    <property type="evidence" value="ECO:0007669"/>
    <property type="project" value="InterPro"/>
</dbReference>
<keyword evidence="13" id="KW-1185">Reference proteome</keyword>
<dbReference type="GO" id="GO:0005261">
    <property type="term" value="F:monoatomic cation channel activity"/>
    <property type="evidence" value="ECO:0007669"/>
    <property type="project" value="TreeGrafter"/>
</dbReference>
<feature type="region of interest" description="Disordered" evidence="9">
    <location>
        <begin position="205"/>
        <end position="245"/>
    </location>
</feature>
<feature type="transmembrane region" description="Helical" evidence="10">
    <location>
        <begin position="1553"/>
        <end position="1570"/>
    </location>
</feature>
<feature type="compositionally biased region" description="Low complexity" evidence="9">
    <location>
        <begin position="2304"/>
        <end position="2313"/>
    </location>
</feature>